<evidence type="ECO:0000256" key="3">
    <source>
        <dbReference type="ARBA" id="ARBA00022605"/>
    </source>
</evidence>
<keyword evidence="6 11" id="KW-0521">NADP</keyword>
<feature type="domain" description="Tetrahydrofolate dehydrogenase/cyclohydrolase NAD(P)-binding" evidence="13">
    <location>
        <begin position="134"/>
        <end position="269"/>
    </location>
</feature>
<feature type="binding site" evidence="11">
    <location>
        <begin position="160"/>
        <end position="162"/>
    </location>
    <ligand>
        <name>NADP(+)</name>
        <dbReference type="ChEBI" id="CHEBI:58349"/>
    </ligand>
</feature>
<feature type="binding site" evidence="11">
    <location>
        <position position="226"/>
    </location>
    <ligand>
        <name>NADP(+)</name>
        <dbReference type="ChEBI" id="CHEBI:58349"/>
    </ligand>
</feature>
<dbReference type="UniPathway" id="UPA00193"/>
<comment type="similarity">
    <text evidence="11">Belongs to the tetrahydrofolate dehydrogenase/cyclohydrolase family.</text>
</comment>
<keyword evidence="5 11" id="KW-0378">Hydrolase</keyword>
<evidence type="ECO:0000256" key="6">
    <source>
        <dbReference type="ARBA" id="ARBA00022857"/>
    </source>
</evidence>
<keyword evidence="9 11" id="KW-0486">Methionine biosynthesis</keyword>
<dbReference type="GO" id="GO:0006164">
    <property type="term" value="P:purine nucleotide biosynthetic process"/>
    <property type="evidence" value="ECO:0007669"/>
    <property type="project" value="UniProtKB-KW"/>
</dbReference>
<protein>
    <recommendedName>
        <fullName evidence="11">Bifunctional protein FolD</fullName>
    </recommendedName>
    <domain>
        <recommendedName>
            <fullName evidence="11">Methylenetetrahydrofolate dehydrogenase</fullName>
            <ecNumber evidence="11">1.5.1.5</ecNumber>
        </recommendedName>
    </domain>
    <domain>
        <recommendedName>
            <fullName evidence="11">Methenyltetrahydrofolate cyclohydrolase</fullName>
            <ecNumber evidence="11">3.5.4.9</ecNumber>
        </recommendedName>
    </domain>
</protein>
<dbReference type="GO" id="GO:0004477">
    <property type="term" value="F:methenyltetrahydrofolate cyclohydrolase activity"/>
    <property type="evidence" value="ECO:0007669"/>
    <property type="project" value="UniProtKB-UniRule"/>
</dbReference>
<evidence type="ECO:0000259" key="13">
    <source>
        <dbReference type="Pfam" id="PF02882"/>
    </source>
</evidence>
<dbReference type="FunFam" id="3.40.50.720:FF:000094">
    <property type="entry name" value="Bifunctional protein FolD"/>
    <property type="match status" value="1"/>
</dbReference>
<evidence type="ECO:0000313" key="14">
    <source>
        <dbReference type="EMBL" id="SDW74899.1"/>
    </source>
</evidence>
<dbReference type="Pfam" id="PF02882">
    <property type="entry name" value="THF_DHG_CYH_C"/>
    <property type="match status" value="1"/>
</dbReference>
<evidence type="ECO:0000256" key="5">
    <source>
        <dbReference type="ARBA" id="ARBA00022801"/>
    </source>
</evidence>
<comment type="catalytic activity">
    <reaction evidence="11">
        <text>(6R)-5,10-methenyltetrahydrofolate + H2O = (6R)-10-formyltetrahydrofolate + H(+)</text>
        <dbReference type="Rhea" id="RHEA:23700"/>
        <dbReference type="ChEBI" id="CHEBI:15377"/>
        <dbReference type="ChEBI" id="CHEBI:15378"/>
        <dbReference type="ChEBI" id="CHEBI:57455"/>
        <dbReference type="ChEBI" id="CHEBI:195366"/>
        <dbReference type="EC" id="3.5.4.9"/>
    </reaction>
</comment>
<dbReference type="Pfam" id="PF00763">
    <property type="entry name" value="THF_DHG_CYH"/>
    <property type="match status" value="1"/>
</dbReference>
<dbReference type="EC" id="1.5.1.5" evidence="11"/>
<evidence type="ECO:0000259" key="12">
    <source>
        <dbReference type="Pfam" id="PF00763"/>
    </source>
</evidence>
<sequence length="272" mass="29635">MEPIIMAGKPVAEEIRRNLREKFAGKELTLATFLVGDNPAAHVYKRSLLKTAASLGIHTRDVELPEGASQEEAERALRALSEDSRVDGILPLVPFPRHISRMQLIQQLDPEKDMDCIHPINGGKLYLGITPWGPCTPRSCMALLDYYKIPLEGQHVVMVGYGEVVGRPLTLMLMGRYATVTVCRSRTKNLPAITRQADIIISAVGKPDLITEDMIREGAVVVDVGINSVDGKLVGDVSEAAKKVKASAYTPVPGGVGVVSNLMVMETLTRRL</sequence>
<reference evidence="14 15" key="1">
    <citation type="submission" date="2016-10" db="EMBL/GenBank/DDBJ databases">
        <authorList>
            <person name="Varghese N."/>
            <person name="Submissions S."/>
        </authorList>
    </citation>
    <scope>NUCLEOTIDE SEQUENCE [LARGE SCALE GENOMIC DNA]</scope>
    <source>
        <strain evidence="14 15">WCC6</strain>
    </source>
</reference>
<dbReference type="Gene3D" id="3.40.50.10860">
    <property type="entry name" value="Leucine Dehydrogenase, chain A, domain 1"/>
    <property type="match status" value="1"/>
</dbReference>
<evidence type="ECO:0000313" key="15">
    <source>
        <dbReference type="Proteomes" id="UP000182379"/>
    </source>
</evidence>
<evidence type="ECO:0000256" key="8">
    <source>
        <dbReference type="ARBA" id="ARBA00023102"/>
    </source>
</evidence>
<dbReference type="GO" id="GO:0035999">
    <property type="term" value="P:tetrahydrofolate interconversion"/>
    <property type="evidence" value="ECO:0007669"/>
    <property type="project" value="UniProtKB-UniRule"/>
</dbReference>
<dbReference type="EC" id="3.5.4.9" evidence="11"/>
<dbReference type="SUPFAM" id="SSF53223">
    <property type="entry name" value="Aminoacid dehydrogenase-like, N-terminal domain"/>
    <property type="match status" value="1"/>
</dbReference>
<dbReference type="RefSeq" id="WP_074705377.1">
    <property type="nucleotide sequence ID" value="NZ_FNOP01000005.1"/>
</dbReference>
<evidence type="ECO:0000256" key="9">
    <source>
        <dbReference type="ARBA" id="ARBA00023167"/>
    </source>
</evidence>
<accession>A0A1H2W495</accession>
<dbReference type="GO" id="GO:0004488">
    <property type="term" value="F:methylenetetrahydrofolate dehydrogenase (NADP+) activity"/>
    <property type="evidence" value="ECO:0007669"/>
    <property type="project" value="UniProtKB-UniRule"/>
</dbReference>
<dbReference type="InterPro" id="IPR020630">
    <property type="entry name" value="THF_DH/CycHdrlase_cat_dom"/>
</dbReference>
<comment type="caution">
    <text evidence="14">The sequence shown here is derived from an EMBL/GenBank/DDBJ whole genome shotgun (WGS) entry which is preliminary data.</text>
</comment>
<evidence type="ECO:0000256" key="2">
    <source>
        <dbReference type="ARBA" id="ARBA00022563"/>
    </source>
</evidence>
<keyword evidence="3 11" id="KW-0028">Amino-acid biosynthesis</keyword>
<dbReference type="GO" id="GO:0005829">
    <property type="term" value="C:cytosol"/>
    <property type="evidence" value="ECO:0007669"/>
    <property type="project" value="TreeGrafter"/>
</dbReference>
<evidence type="ECO:0000256" key="11">
    <source>
        <dbReference type="HAMAP-Rule" id="MF_01576"/>
    </source>
</evidence>
<dbReference type="InterPro" id="IPR020631">
    <property type="entry name" value="THF_DH/CycHdrlase_NAD-bd_dom"/>
</dbReference>
<dbReference type="Proteomes" id="UP000182379">
    <property type="component" value="Unassembled WGS sequence"/>
</dbReference>
<gene>
    <name evidence="11" type="primary">folD</name>
    <name evidence="14" type="ORF">SAMN05216495_10576</name>
</gene>
<organism evidence="14 15">
    <name type="scientific">Acidaminococcus fermentans</name>
    <dbReference type="NCBI Taxonomy" id="905"/>
    <lineage>
        <taxon>Bacteria</taxon>
        <taxon>Bacillati</taxon>
        <taxon>Bacillota</taxon>
        <taxon>Negativicutes</taxon>
        <taxon>Acidaminococcales</taxon>
        <taxon>Acidaminococcaceae</taxon>
        <taxon>Acidaminococcus</taxon>
    </lineage>
</organism>
<dbReference type="EMBL" id="FNOP01000005">
    <property type="protein sequence ID" value="SDW74899.1"/>
    <property type="molecule type" value="Genomic_DNA"/>
</dbReference>
<dbReference type="AlphaFoldDB" id="A0A1H2W495"/>
<keyword evidence="10 11" id="KW-0511">Multifunctional enzyme</keyword>
<dbReference type="GO" id="GO:0009086">
    <property type="term" value="P:methionine biosynthetic process"/>
    <property type="evidence" value="ECO:0007669"/>
    <property type="project" value="UniProtKB-KW"/>
</dbReference>
<comment type="catalytic activity">
    <reaction evidence="11">
        <text>(6R)-5,10-methylene-5,6,7,8-tetrahydrofolate + NADP(+) = (6R)-5,10-methenyltetrahydrofolate + NADPH</text>
        <dbReference type="Rhea" id="RHEA:22812"/>
        <dbReference type="ChEBI" id="CHEBI:15636"/>
        <dbReference type="ChEBI" id="CHEBI:57455"/>
        <dbReference type="ChEBI" id="CHEBI:57783"/>
        <dbReference type="ChEBI" id="CHEBI:58349"/>
        <dbReference type="EC" id="1.5.1.5"/>
    </reaction>
</comment>
<dbReference type="PANTHER" id="PTHR48099">
    <property type="entry name" value="C-1-TETRAHYDROFOLATE SYNTHASE, CYTOPLASMIC-RELATED"/>
    <property type="match status" value="1"/>
</dbReference>
<dbReference type="SUPFAM" id="SSF51735">
    <property type="entry name" value="NAD(P)-binding Rossmann-fold domains"/>
    <property type="match status" value="1"/>
</dbReference>
<dbReference type="HAMAP" id="MF_01576">
    <property type="entry name" value="THF_DHG_CYH"/>
    <property type="match status" value="1"/>
</dbReference>
<dbReference type="InterPro" id="IPR036291">
    <property type="entry name" value="NAD(P)-bd_dom_sf"/>
</dbReference>
<dbReference type="GO" id="GO:0000105">
    <property type="term" value="P:L-histidine biosynthetic process"/>
    <property type="evidence" value="ECO:0007669"/>
    <property type="project" value="UniProtKB-KW"/>
</dbReference>
<keyword evidence="7 11" id="KW-0560">Oxidoreductase</keyword>
<dbReference type="CDD" id="cd01080">
    <property type="entry name" value="NAD_bind_m-THF_DH_Cyclohyd"/>
    <property type="match status" value="1"/>
</dbReference>
<comment type="caution">
    <text evidence="11">Lacks conserved residue(s) required for the propagation of feature annotation.</text>
</comment>
<evidence type="ECO:0000256" key="7">
    <source>
        <dbReference type="ARBA" id="ARBA00023002"/>
    </source>
</evidence>
<comment type="subunit">
    <text evidence="11">Homodimer.</text>
</comment>
<comment type="pathway">
    <text evidence="1 11">One-carbon metabolism; tetrahydrofolate interconversion.</text>
</comment>
<evidence type="ECO:0000256" key="4">
    <source>
        <dbReference type="ARBA" id="ARBA00022755"/>
    </source>
</evidence>
<dbReference type="Gene3D" id="3.40.50.720">
    <property type="entry name" value="NAD(P)-binding Rossmann-like Domain"/>
    <property type="match status" value="1"/>
</dbReference>
<name>A0A1H2W495_ACIFE</name>
<keyword evidence="4 11" id="KW-0658">Purine biosynthesis</keyword>
<dbReference type="PRINTS" id="PR00085">
    <property type="entry name" value="THFDHDRGNASE"/>
</dbReference>
<dbReference type="InterPro" id="IPR046346">
    <property type="entry name" value="Aminoacid_DH-like_N_sf"/>
</dbReference>
<keyword evidence="8 11" id="KW-0368">Histidine biosynthesis</keyword>
<proteinExistence type="inferred from homology"/>
<comment type="function">
    <text evidence="11">Catalyzes the oxidation of 5,10-methylenetetrahydrofolate to 5,10-methenyltetrahydrofolate and then the hydrolysis of 5,10-methenyltetrahydrofolate to 10-formyltetrahydrofolate.</text>
</comment>
<dbReference type="PANTHER" id="PTHR48099:SF5">
    <property type="entry name" value="C-1-TETRAHYDROFOLATE SYNTHASE, CYTOPLASMIC"/>
    <property type="match status" value="1"/>
</dbReference>
<evidence type="ECO:0000256" key="10">
    <source>
        <dbReference type="ARBA" id="ARBA00023268"/>
    </source>
</evidence>
<evidence type="ECO:0000256" key="1">
    <source>
        <dbReference type="ARBA" id="ARBA00004777"/>
    </source>
</evidence>
<feature type="domain" description="Tetrahydrofolate dehydrogenase/cyclohydrolase catalytic" evidence="12">
    <location>
        <begin position="7"/>
        <end position="115"/>
    </location>
</feature>
<keyword evidence="2 11" id="KW-0554">One-carbon metabolism</keyword>
<dbReference type="InterPro" id="IPR000672">
    <property type="entry name" value="THF_DH/CycHdrlase"/>
</dbReference>